<gene>
    <name evidence="2" type="ORF">E2C01_074262</name>
</gene>
<keyword evidence="3" id="KW-1185">Reference proteome</keyword>
<protein>
    <submittedName>
        <fullName evidence="2">Uncharacterized protein</fullName>
    </submittedName>
</protein>
<feature type="region of interest" description="Disordered" evidence="1">
    <location>
        <begin position="37"/>
        <end position="59"/>
    </location>
</feature>
<reference evidence="2 3" key="1">
    <citation type="submission" date="2019-05" db="EMBL/GenBank/DDBJ databases">
        <title>Another draft genome of Portunus trituberculatus and its Hox gene families provides insights of decapod evolution.</title>
        <authorList>
            <person name="Jeong J.-H."/>
            <person name="Song I."/>
            <person name="Kim S."/>
            <person name="Choi T."/>
            <person name="Kim D."/>
            <person name="Ryu S."/>
            <person name="Kim W."/>
        </authorList>
    </citation>
    <scope>NUCLEOTIDE SEQUENCE [LARGE SCALE GENOMIC DNA]</scope>
    <source>
        <tissue evidence="2">Muscle</tissue>
    </source>
</reference>
<sequence length="59" mass="6533">MPEPTLLWARGRTDRPAKTEVPSHVCERCPIHLRRLPAFTTPTTPRQATTTPPSLSSPA</sequence>
<organism evidence="2 3">
    <name type="scientific">Portunus trituberculatus</name>
    <name type="common">Swimming crab</name>
    <name type="synonym">Neptunus trituberculatus</name>
    <dbReference type="NCBI Taxonomy" id="210409"/>
    <lineage>
        <taxon>Eukaryota</taxon>
        <taxon>Metazoa</taxon>
        <taxon>Ecdysozoa</taxon>
        <taxon>Arthropoda</taxon>
        <taxon>Crustacea</taxon>
        <taxon>Multicrustacea</taxon>
        <taxon>Malacostraca</taxon>
        <taxon>Eumalacostraca</taxon>
        <taxon>Eucarida</taxon>
        <taxon>Decapoda</taxon>
        <taxon>Pleocyemata</taxon>
        <taxon>Brachyura</taxon>
        <taxon>Eubrachyura</taxon>
        <taxon>Portunoidea</taxon>
        <taxon>Portunidae</taxon>
        <taxon>Portuninae</taxon>
        <taxon>Portunus</taxon>
    </lineage>
</organism>
<dbReference type="EMBL" id="VSRR010051909">
    <property type="protein sequence ID" value="MPC79720.1"/>
    <property type="molecule type" value="Genomic_DNA"/>
</dbReference>
<comment type="caution">
    <text evidence="2">The sequence shown here is derived from an EMBL/GenBank/DDBJ whole genome shotgun (WGS) entry which is preliminary data.</text>
</comment>
<dbReference type="AlphaFoldDB" id="A0A5B7I587"/>
<evidence type="ECO:0000313" key="2">
    <source>
        <dbReference type="EMBL" id="MPC79720.1"/>
    </source>
</evidence>
<proteinExistence type="predicted"/>
<evidence type="ECO:0000256" key="1">
    <source>
        <dbReference type="SAM" id="MobiDB-lite"/>
    </source>
</evidence>
<evidence type="ECO:0000313" key="3">
    <source>
        <dbReference type="Proteomes" id="UP000324222"/>
    </source>
</evidence>
<dbReference type="Proteomes" id="UP000324222">
    <property type="component" value="Unassembled WGS sequence"/>
</dbReference>
<name>A0A5B7I587_PORTR</name>
<accession>A0A5B7I587</accession>
<feature type="compositionally biased region" description="Low complexity" evidence="1">
    <location>
        <begin position="37"/>
        <end position="53"/>
    </location>
</feature>